<protein>
    <submittedName>
        <fullName evidence="2">Uncharacterized protein</fullName>
    </submittedName>
</protein>
<dbReference type="RefSeq" id="WP_078191352.1">
    <property type="nucleotide sequence ID" value="NZ_JAMCOZ010000025.1"/>
</dbReference>
<accession>A0A1T1GQW6</accession>
<evidence type="ECO:0000313" key="3">
    <source>
        <dbReference type="Proteomes" id="UP000191160"/>
    </source>
</evidence>
<keyword evidence="1" id="KW-0732">Signal</keyword>
<gene>
    <name evidence="2" type="ORF">B1202_14700</name>
</gene>
<reference evidence="2 3" key="1">
    <citation type="submission" date="2017-02" db="EMBL/GenBank/DDBJ databases">
        <title>Acinetobacter sp. ANC 4945, whole genome shotgun sequencing project.</title>
        <authorList>
            <person name="Radolfova-Krizova L."/>
            <person name="Al Atrouni A."/>
            <person name="Nemec A."/>
        </authorList>
    </citation>
    <scope>NUCLEOTIDE SEQUENCE [LARGE SCALE GENOMIC DNA]</scope>
    <source>
        <strain evidence="2 3">ANC 4945</strain>
    </source>
</reference>
<dbReference type="Proteomes" id="UP000191160">
    <property type="component" value="Unassembled WGS sequence"/>
</dbReference>
<feature type="signal peptide" evidence="1">
    <location>
        <begin position="1"/>
        <end position="20"/>
    </location>
</feature>
<proteinExistence type="predicted"/>
<keyword evidence="3" id="KW-1185">Reference proteome</keyword>
<dbReference type="AlphaFoldDB" id="A0A1T1GQW6"/>
<sequence length="449" mass="47683">MKKTIVAMALTLCVSDVVFAAEGLVGLADEELSAINGAALMNMSYTDPVLVNQQMVDENIGFYKLSLDAVMDLNVNVKSLQLGCGGVNGSNGCDIDIRHLALSGNATSTDANGNPVFNGDRASTSAELKNPFIEFAIKNPKQAALREVKGFRVSAESITGLLTTGIQNTGAPTDGIKSLSGYMKIAPTTGTAKTQAAIFGDSSSETLSGNLVINTIWNNDRSFVSQPENSKGLKIPSMNVPFTVPEITINGKRQTQAVAKNISATVPSIQLNRDSGSLQVKLDRNLLWVEGAQFFMDSGSSIDGLKMNITFEQALNMIHNIPLNGTAGYLSLQSQDISWPDANADDIARTGWWMSFKDPINIGKLNPTSEVDISGVLPQVAQKVSQILTNEPIYIPLGSAVGAAFGLPIYKNVGSINLSNAGAANLTLKNQVLGNQEVRTNCFGGLKFC</sequence>
<evidence type="ECO:0000256" key="1">
    <source>
        <dbReference type="SAM" id="SignalP"/>
    </source>
</evidence>
<dbReference type="EMBL" id="MVKX01000011">
    <property type="protein sequence ID" value="OOV79991.1"/>
    <property type="molecule type" value="Genomic_DNA"/>
</dbReference>
<feature type="chain" id="PRO_5012188075" evidence="1">
    <location>
        <begin position="21"/>
        <end position="449"/>
    </location>
</feature>
<organism evidence="2 3">
    <name type="scientific">Acinetobacter amyesii</name>
    <dbReference type="NCBI Taxonomy" id="2942470"/>
    <lineage>
        <taxon>Bacteria</taxon>
        <taxon>Pseudomonadati</taxon>
        <taxon>Pseudomonadota</taxon>
        <taxon>Gammaproteobacteria</taxon>
        <taxon>Moraxellales</taxon>
        <taxon>Moraxellaceae</taxon>
        <taxon>Acinetobacter</taxon>
    </lineage>
</organism>
<name>A0A1T1GQW6_9GAMM</name>
<evidence type="ECO:0000313" key="2">
    <source>
        <dbReference type="EMBL" id="OOV79991.1"/>
    </source>
</evidence>
<comment type="caution">
    <text evidence="2">The sequence shown here is derived from an EMBL/GenBank/DDBJ whole genome shotgun (WGS) entry which is preliminary data.</text>
</comment>